<comment type="caution">
    <text evidence="2">The sequence shown here is derived from an EMBL/GenBank/DDBJ whole genome shotgun (WGS) entry which is preliminary data.</text>
</comment>
<dbReference type="InterPro" id="IPR001296">
    <property type="entry name" value="Glyco_trans_1"/>
</dbReference>
<dbReference type="PANTHER" id="PTHR12526">
    <property type="entry name" value="GLYCOSYLTRANSFERASE"/>
    <property type="match status" value="1"/>
</dbReference>
<dbReference type="EMBL" id="DPMF01000058">
    <property type="protein sequence ID" value="HCV79939.1"/>
    <property type="molecule type" value="Genomic_DNA"/>
</dbReference>
<accession>A0A3D5IVN0</accession>
<dbReference type="CDD" id="cd03801">
    <property type="entry name" value="GT4_PimA-like"/>
    <property type="match status" value="1"/>
</dbReference>
<proteinExistence type="predicted"/>
<name>A0A3D5IVN0_9FLAO</name>
<dbReference type="Pfam" id="PF00534">
    <property type="entry name" value="Glycos_transf_1"/>
    <property type="match status" value="1"/>
</dbReference>
<dbReference type="SUPFAM" id="SSF53756">
    <property type="entry name" value="UDP-Glycosyltransferase/glycogen phosphorylase"/>
    <property type="match status" value="1"/>
</dbReference>
<dbReference type="AlphaFoldDB" id="A0A3D5IVN0"/>
<dbReference type="GO" id="GO:0016757">
    <property type="term" value="F:glycosyltransferase activity"/>
    <property type="evidence" value="ECO:0007669"/>
    <property type="project" value="InterPro"/>
</dbReference>
<dbReference type="Proteomes" id="UP000264330">
    <property type="component" value="Unassembled WGS sequence"/>
</dbReference>
<evidence type="ECO:0000259" key="1">
    <source>
        <dbReference type="Pfam" id="PF00534"/>
    </source>
</evidence>
<protein>
    <submittedName>
        <fullName evidence="2">Glycosyltransferase family 1 protein</fullName>
    </submittedName>
</protein>
<reference evidence="2 3" key="1">
    <citation type="journal article" date="2018" name="Nat. Biotechnol.">
        <title>A standardized bacterial taxonomy based on genome phylogeny substantially revises the tree of life.</title>
        <authorList>
            <person name="Parks D.H."/>
            <person name="Chuvochina M."/>
            <person name="Waite D.W."/>
            <person name="Rinke C."/>
            <person name="Skarshewski A."/>
            <person name="Chaumeil P.A."/>
            <person name="Hugenholtz P."/>
        </authorList>
    </citation>
    <scope>NUCLEOTIDE SEQUENCE [LARGE SCALE GENOMIC DNA]</scope>
    <source>
        <strain evidence="2">UBA9359</strain>
    </source>
</reference>
<gene>
    <name evidence="2" type="ORF">DGQ38_02705</name>
</gene>
<dbReference type="Gene3D" id="3.40.50.2000">
    <property type="entry name" value="Glycogen Phosphorylase B"/>
    <property type="match status" value="2"/>
</dbReference>
<keyword evidence="2" id="KW-0808">Transferase</keyword>
<feature type="domain" description="Glycosyl transferase family 1" evidence="1">
    <location>
        <begin position="182"/>
        <end position="347"/>
    </location>
</feature>
<evidence type="ECO:0000313" key="3">
    <source>
        <dbReference type="Proteomes" id="UP000264330"/>
    </source>
</evidence>
<evidence type="ECO:0000313" key="2">
    <source>
        <dbReference type="EMBL" id="HCV79939.1"/>
    </source>
</evidence>
<sequence>MVKKILFLLHIPPPVHGSSMVGKWIKESVLINREFDCDYLNLLASKDVGQSGEISFGKLYTLLITFFKLFKTLFSKRYDLCYFALTTTGIAFYRDILLVFLLKLFGVKCIFHLHNKGVANAAKKSFHKDLYKYVFKNTKVIILSEYLYSDIELFVPRSDIYICPNGIPAIAEKLEVDRLNSSRAKHGVKTILFLSNMIESKGVYVLLDALNELSDRDIKFKAVFVGGEGDVTSNQFYSKLDKLGLSGKVDYLGKKYGSEKEKIFSEADIFVFPTFYEKECFPLVLLEAMQYALPIVTTPEGGIMSIVKEQENGYLVKQGASKELAEKIAILIANPHMIQEMGNKGRSKFQKEFTLDCFENRLFQILMSNL</sequence>
<organism evidence="2 3">
    <name type="scientific">Zunongwangia profunda</name>
    <dbReference type="NCBI Taxonomy" id="398743"/>
    <lineage>
        <taxon>Bacteria</taxon>
        <taxon>Pseudomonadati</taxon>
        <taxon>Bacteroidota</taxon>
        <taxon>Flavobacteriia</taxon>
        <taxon>Flavobacteriales</taxon>
        <taxon>Flavobacteriaceae</taxon>
        <taxon>Zunongwangia</taxon>
    </lineage>
</organism>